<evidence type="ECO:0000313" key="3">
    <source>
        <dbReference type="EMBL" id="MCC8392813.1"/>
    </source>
</evidence>
<dbReference type="RefSeq" id="WP_230509020.1">
    <property type="nucleotide sequence ID" value="NZ_JAJITD010000004.1"/>
</dbReference>
<reference evidence="3 4" key="1">
    <citation type="submission" date="2021-11" db="EMBL/GenBank/DDBJ databases">
        <authorList>
            <person name="Oh E.-T."/>
            <person name="Kim S.-B."/>
        </authorList>
    </citation>
    <scope>NUCLEOTIDE SEQUENCE [LARGE SCALE GENOMIC DNA]</scope>
    <source>
        <strain evidence="3 4">MMS20-SJTR3</strain>
    </source>
</reference>
<sequence>MNLRESTDPERRESEPPGQPNRSDETRVAAVQEQLEVGIDEVETGAVRVRKVVHQETQPLSIELHQQRVEVRRVSVNRAVDQRDPPRQEGATLVVPVYEYVPVVKMQLMLKEEVHVTTTESVQQVDHEVTLSSEEVVVERREGADGEWRPVQDGT</sequence>
<accession>A0ABS8JSD1</accession>
<feature type="domain" description="DUF2382" evidence="2">
    <location>
        <begin position="31"/>
        <end position="138"/>
    </location>
</feature>
<dbReference type="Proteomes" id="UP001431019">
    <property type="component" value="Unassembled WGS sequence"/>
</dbReference>
<dbReference type="InterPro" id="IPR019060">
    <property type="entry name" value="DUF2382"/>
</dbReference>
<evidence type="ECO:0000313" key="4">
    <source>
        <dbReference type="Proteomes" id="UP001431019"/>
    </source>
</evidence>
<name>A0ABS8JSD1_9BURK</name>
<evidence type="ECO:0000259" key="2">
    <source>
        <dbReference type="Pfam" id="PF09557"/>
    </source>
</evidence>
<evidence type="ECO:0000256" key="1">
    <source>
        <dbReference type="SAM" id="MobiDB-lite"/>
    </source>
</evidence>
<organism evidence="3 4">
    <name type="scientific">Paraburkholderia sejongensis</name>
    <dbReference type="NCBI Taxonomy" id="2886946"/>
    <lineage>
        <taxon>Bacteria</taxon>
        <taxon>Pseudomonadati</taxon>
        <taxon>Pseudomonadota</taxon>
        <taxon>Betaproteobacteria</taxon>
        <taxon>Burkholderiales</taxon>
        <taxon>Burkholderiaceae</taxon>
        <taxon>Paraburkholderia</taxon>
    </lineage>
</organism>
<proteinExistence type="predicted"/>
<dbReference type="EMBL" id="JAJITD010000004">
    <property type="protein sequence ID" value="MCC8392813.1"/>
    <property type="molecule type" value="Genomic_DNA"/>
</dbReference>
<protein>
    <submittedName>
        <fullName evidence="3">YsnF/AvaK domain-containing protein</fullName>
    </submittedName>
</protein>
<feature type="compositionally biased region" description="Basic and acidic residues" evidence="1">
    <location>
        <begin position="1"/>
        <end position="15"/>
    </location>
</feature>
<feature type="region of interest" description="Disordered" evidence="1">
    <location>
        <begin position="1"/>
        <end position="28"/>
    </location>
</feature>
<comment type="caution">
    <text evidence="3">The sequence shown here is derived from an EMBL/GenBank/DDBJ whole genome shotgun (WGS) entry which is preliminary data.</text>
</comment>
<dbReference type="Pfam" id="PF09557">
    <property type="entry name" value="DUF2382"/>
    <property type="match status" value="1"/>
</dbReference>
<keyword evidence="4" id="KW-1185">Reference proteome</keyword>
<gene>
    <name evidence="3" type="ORF">LJ656_09450</name>
</gene>